<dbReference type="Proteomes" id="UP000002706">
    <property type="component" value="Chromosome"/>
</dbReference>
<reference evidence="2 3" key="1">
    <citation type="journal article" date="2005" name="PLoS Genet.">
        <title>Life in hot carbon monoxide: the complete genome sequence of Carboxydothermus hydrogenoformans Z-2901.</title>
        <authorList>
            <person name="Wu M."/>
            <person name="Ren Q."/>
            <person name="Durkin A.S."/>
            <person name="Daugherty S.C."/>
            <person name="Brinkac L.M."/>
            <person name="Dodson R.J."/>
            <person name="Madupu R."/>
            <person name="Sullivan S.A."/>
            <person name="Kolonay J.F."/>
            <person name="Haft D.H."/>
            <person name="Nelson W.C."/>
            <person name="Tallon L.J."/>
            <person name="Jones K.M."/>
            <person name="Ulrich L.E."/>
            <person name="Gonzalez J.M."/>
            <person name="Zhulin I.B."/>
            <person name="Robb F.T."/>
            <person name="Eisen J.A."/>
        </authorList>
    </citation>
    <scope>NUCLEOTIDE SEQUENCE [LARGE SCALE GENOMIC DNA]</scope>
    <source>
        <strain evidence="3">ATCC BAA-161 / DSM 6008 / Z-2901</strain>
    </source>
</reference>
<organism evidence="2 3">
    <name type="scientific">Carboxydothermus hydrogenoformans (strain ATCC BAA-161 / DSM 6008 / Z-2901)</name>
    <dbReference type="NCBI Taxonomy" id="246194"/>
    <lineage>
        <taxon>Bacteria</taxon>
        <taxon>Bacillati</taxon>
        <taxon>Bacillota</taxon>
        <taxon>Clostridia</taxon>
        <taxon>Thermoanaerobacterales</taxon>
        <taxon>Thermoanaerobacteraceae</taxon>
        <taxon>Carboxydothermus</taxon>
    </lineage>
</organism>
<sequence length="142" mass="15927">MRKRVFMMVILVLLVGIMSGAVVFADTGNQTTTGEKVYFLHKRIQTSHLDLEEIAYYLGVQEVPDPGNPEYGTMATNYLDRSTKQGDIPTIDLPPELQGQGIKYAVVDPAKSSDDPNEVSKLKFLQENGKYIVLECRLYNPE</sequence>
<accession>Q3AA46</accession>
<dbReference type="AlphaFoldDB" id="Q3AA46"/>
<evidence type="ECO:0008006" key="4">
    <source>
        <dbReference type="Google" id="ProtNLM"/>
    </source>
</evidence>
<keyword evidence="3" id="KW-1185">Reference proteome</keyword>
<evidence type="ECO:0000256" key="1">
    <source>
        <dbReference type="SAM" id="SignalP"/>
    </source>
</evidence>
<proteinExistence type="predicted"/>
<dbReference type="KEGG" id="chy:CHY_2174"/>
<gene>
    <name evidence="2" type="ordered locus">CHY_2174</name>
</gene>
<protein>
    <recommendedName>
        <fullName evidence="4">Lipoprotein</fullName>
    </recommendedName>
</protein>
<dbReference type="EMBL" id="CP000141">
    <property type="protein sequence ID" value="ABB15596.1"/>
    <property type="molecule type" value="Genomic_DNA"/>
</dbReference>
<dbReference type="RefSeq" id="WP_011345061.1">
    <property type="nucleotide sequence ID" value="NC_007503.1"/>
</dbReference>
<dbReference type="HOGENOM" id="CLU_1812294_0_0_9"/>
<feature type="signal peptide" evidence="1">
    <location>
        <begin position="1"/>
        <end position="25"/>
    </location>
</feature>
<keyword evidence="1" id="KW-0732">Signal</keyword>
<name>Q3AA46_CARHZ</name>
<dbReference type="InParanoid" id="Q3AA46"/>
<feature type="chain" id="PRO_5004223664" description="Lipoprotein" evidence="1">
    <location>
        <begin position="26"/>
        <end position="142"/>
    </location>
</feature>
<evidence type="ECO:0000313" key="3">
    <source>
        <dbReference type="Proteomes" id="UP000002706"/>
    </source>
</evidence>
<evidence type="ECO:0000313" key="2">
    <source>
        <dbReference type="EMBL" id="ABB15596.1"/>
    </source>
</evidence>